<gene>
    <name evidence="2" type="ORF">FPZ24_14540</name>
</gene>
<sequence length="390" mass="41775">MKLRWVFAVVAAIVMLAGYAELGLGARAIPNCANDKTQSGCPSKPKATAAVAGQPAREQEVVGIAPQADPAAIVAPIASNFNTTAELVPSWGNGAIPVSAAPDNVGAFRFACAAGISKSDDPIVWYGQPGKSHLHTFFGNTKVNAGSTYASLRATGDSTCMSKLNRSAYWQPAMLDGDGRVVNPTFGIYYKRYPASSPLCKIQGDECVAIPPGLKFIFGYDMLTGKPATGSTFWQCTTQKGDVVINERSQTMKAALRGCAVGMRLEVRIEAPDCWDGERLDSANHRDHVAYAKYNDRGQLKCDRKHPKVMPQYTQTAFWTVTADASKWVLSSDAMMGAEPGGTYHADFFSAWDPATEAKWIANCIDKLLNCSGGDLGNGQQLRGTATVRS</sequence>
<evidence type="ECO:0000259" key="1">
    <source>
        <dbReference type="Pfam" id="PF09362"/>
    </source>
</evidence>
<dbReference type="PANTHER" id="PTHR43662">
    <property type="match status" value="1"/>
</dbReference>
<dbReference type="InterPro" id="IPR018535">
    <property type="entry name" value="DUF1996"/>
</dbReference>
<feature type="domain" description="DUF1996" evidence="1">
    <location>
        <begin position="121"/>
        <end position="352"/>
    </location>
</feature>
<dbReference type="Pfam" id="PF09362">
    <property type="entry name" value="DUF1996"/>
    <property type="match status" value="1"/>
</dbReference>
<dbReference type="PANTHER" id="PTHR43662:SF3">
    <property type="entry name" value="DOMAIN PROTEIN, PUTATIVE (AFU_ORTHOLOGUE AFUA_6G11970)-RELATED"/>
    <property type="match status" value="1"/>
</dbReference>
<dbReference type="RefSeq" id="WP_146573162.1">
    <property type="nucleotide sequence ID" value="NZ_CP042306.1"/>
</dbReference>
<reference evidence="2 3" key="1">
    <citation type="submission" date="2019-07" db="EMBL/GenBank/DDBJ databases">
        <title>Full genome sequence of Sphingomonas sp. 4R-6-7(HKS19).</title>
        <authorList>
            <person name="Im W.-T."/>
        </authorList>
    </citation>
    <scope>NUCLEOTIDE SEQUENCE [LARGE SCALE GENOMIC DNA]</scope>
    <source>
        <strain evidence="2 3">HKS19</strain>
    </source>
</reference>
<dbReference type="Proteomes" id="UP000315673">
    <property type="component" value="Chromosome"/>
</dbReference>
<evidence type="ECO:0000313" key="2">
    <source>
        <dbReference type="EMBL" id="QDZ08537.1"/>
    </source>
</evidence>
<organism evidence="2 3">
    <name type="scientific">Sphingomonas panacisoli</name>
    <dbReference type="NCBI Taxonomy" id="1813879"/>
    <lineage>
        <taxon>Bacteria</taxon>
        <taxon>Pseudomonadati</taxon>
        <taxon>Pseudomonadota</taxon>
        <taxon>Alphaproteobacteria</taxon>
        <taxon>Sphingomonadales</taxon>
        <taxon>Sphingomonadaceae</taxon>
        <taxon>Sphingomonas</taxon>
    </lineage>
</organism>
<name>A0A5B8LJR9_9SPHN</name>
<proteinExistence type="predicted"/>
<dbReference type="AlphaFoldDB" id="A0A5B8LJR9"/>
<accession>A0A5B8LJR9</accession>
<keyword evidence="3" id="KW-1185">Reference proteome</keyword>
<protein>
    <submittedName>
        <fullName evidence="2">DUF1996 domain-containing protein</fullName>
    </submittedName>
</protein>
<dbReference type="EMBL" id="CP042306">
    <property type="protein sequence ID" value="QDZ08537.1"/>
    <property type="molecule type" value="Genomic_DNA"/>
</dbReference>
<dbReference type="KEGG" id="spai:FPZ24_14540"/>
<evidence type="ECO:0000313" key="3">
    <source>
        <dbReference type="Proteomes" id="UP000315673"/>
    </source>
</evidence>
<dbReference type="OrthoDB" id="581239at2"/>